<organism evidence="3 4">
    <name type="scientific">Gigaspora rosea</name>
    <dbReference type="NCBI Taxonomy" id="44941"/>
    <lineage>
        <taxon>Eukaryota</taxon>
        <taxon>Fungi</taxon>
        <taxon>Fungi incertae sedis</taxon>
        <taxon>Mucoromycota</taxon>
        <taxon>Glomeromycotina</taxon>
        <taxon>Glomeromycetes</taxon>
        <taxon>Diversisporales</taxon>
        <taxon>Gigasporaceae</taxon>
        <taxon>Gigaspora</taxon>
    </lineage>
</organism>
<name>A0A397W4Y7_9GLOM</name>
<keyword evidence="2" id="KW-1133">Transmembrane helix</keyword>
<feature type="coiled-coil region" evidence="1">
    <location>
        <begin position="60"/>
        <end position="87"/>
    </location>
</feature>
<keyword evidence="1" id="KW-0175">Coiled coil</keyword>
<evidence type="ECO:0000256" key="2">
    <source>
        <dbReference type="SAM" id="Phobius"/>
    </source>
</evidence>
<evidence type="ECO:0000256" key="1">
    <source>
        <dbReference type="SAM" id="Coils"/>
    </source>
</evidence>
<feature type="transmembrane region" description="Helical" evidence="2">
    <location>
        <begin position="464"/>
        <end position="482"/>
    </location>
</feature>
<evidence type="ECO:0000313" key="3">
    <source>
        <dbReference type="EMBL" id="RIB29785.1"/>
    </source>
</evidence>
<keyword evidence="2" id="KW-0812">Transmembrane</keyword>
<feature type="transmembrane region" description="Helical" evidence="2">
    <location>
        <begin position="166"/>
        <end position="186"/>
    </location>
</feature>
<protein>
    <submittedName>
        <fullName evidence="3">Uncharacterized protein</fullName>
    </submittedName>
</protein>
<feature type="transmembrane region" description="Helical" evidence="2">
    <location>
        <begin position="306"/>
        <end position="334"/>
    </location>
</feature>
<sequence>MDPIQGLNNKIDKLKDKLKDKADEKELEGLKHMIYETIVGDEIFEIPNEGFEDLKKKHLKDEKDENIKKFKRKYEIFEEQLEKLNKREITVEPTDLIPKYEISNKEFMEFKKNKKMTEIEAAAFKQMYGKVENPEFKKLERKNEIKKLDKALKDWKKIKYKAYKRAIICLIISSVAFVISIFLLISYNSVVKSGITDIITAIYGVGSFSTLVSNLVTLRSLYVEKKSDKSDDKEEEMEISDNVIQNSLKNNPGSLYRKIDFVEAIQANVHSLLTFQTILSIIMSVILFITSIITILFWFYGSDHFLTANFVLIGLSIIGVYESTGFVVYISLIIQSQVARVKKKLIKKYRKKKYMDKNKDAKEQEDRNKDAEKESWCSNLFPCFRKKDKGKFERSDRVSDFELTTAIMSSAGLDEYENDPSIYIDNFRDIKNEIQEKDVYFCETISLKHFYPSMEKNIAEQIELFIFMIFFPVGFFFGIIFYNEHKRRCEVKRIDIDDIEMYIIDNNIMGGQIYDPAMPLLIHNNTV</sequence>
<keyword evidence="4" id="KW-1185">Reference proteome</keyword>
<keyword evidence="2" id="KW-0472">Membrane</keyword>
<gene>
    <name evidence="3" type="ORF">C2G38_2055820</name>
</gene>
<reference evidence="3 4" key="1">
    <citation type="submission" date="2018-06" db="EMBL/GenBank/DDBJ databases">
        <title>Comparative genomics reveals the genomic features of Rhizophagus irregularis, R. cerebriforme, R. diaphanum and Gigaspora rosea, and their symbiotic lifestyle signature.</title>
        <authorList>
            <person name="Morin E."/>
            <person name="San Clemente H."/>
            <person name="Chen E.C.H."/>
            <person name="De La Providencia I."/>
            <person name="Hainaut M."/>
            <person name="Kuo A."/>
            <person name="Kohler A."/>
            <person name="Murat C."/>
            <person name="Tang N."/>
            <person name="Roy S."/>
            <person name="Loubradou J."/>
            <person name="Henrissat B."/>
            <person name="Grigoriev I.V."/>
            <person name="Corradi N."/>
            <person name="Roux C."/>
            <person name="Martin F.M."/>
        </authorList>
    </citation>
    <scope>NUCLEOTIDE SEQUENCE [LARGE SCALE GENOMIC DNA]</scope>
    <source>
        <strain evidence="3 4">DAOM 194757</strain>
    </source>
</reference>
<accession>A0A397W4Y7</accession>
<dbReference type="Proteomes" id="UP000266673">
    <property type="component" value="Unassembled WGS sequence"/>
</dbReference>
<dbReference type="AlphaFoldDB" id="A0A397W4Y7"/>
<comment type="caution">
    <text evidence="3">The sequence shown here is derived from an EMBL/GenBank/DDBJ whole genome shotgun (WGS) entry which is preliminary data.</text>
</comment>
<feature type="transmembrane region" description="Helical" evidence="2">
    <location>
        <begin position="278"/>
        <end position="300"/>
    </location>
</feature>
<dbReference type="EMBL" id="QKWP01000029">
    <property type="protein sequence ID" value="RIB29785.1"/>
    <property type="molecule type" value="Genomic_DNA"/>
</dbReference>
<evidence type="ECO:0000313" key="4">
    <source>
        <dbReference type="Proteomes" id="UP000266673"/>
    </source>
</evidence>
<proteinExistence type="predicted"/>
<feature type="transmembrane region" description="Helical" evidence="2">
    <location>
        <begin position="198"/>
        <end position="218"/>
    </location>
</feature>
<dbReference type="OrthoDB" id="10546597at2759"/>